<dbReference type="RefSeq" id="WP_068581195.1">
    <property type="nucleotide sequence ID" value="NZ_FTNK01000002.1"/>
</dbReference>
<evidence type="ECO:0000256" key="1">
    <source>
        <dbReference type="SAM" id="SignalP"/>
    </source>
</evidence>
<feature type="signal peptide" evidence="1">
    <location>
        <begin position="1"/>
        <end position="28"/>
    </location>
</feature>
<dbReference type="InterPro" id="IPR001119">
    <property type="entry name" value="SLH_dom"/>
</dbReference>
<comment type="caution">
    <text evidence="3">The sequence shown here is derived from an EMBL/GenBank/DDBJ whole genome shotgun (WGS) entry which is preliminary data.</text>
</comment>
<feature type="chain" id="PRO_5046603094" description="SLH domain-containing protein" evidence="1">
    <location>
        <begin position="29"/>
        <end position="220"/>
    </location>
</feature>
<protein>
    <recommendedName>
        <fullName evidence="2">SLH domain-containing protein</fullName>
    </recommendedName>
</protein>
<keyword evidence="1" id="KW-0732">Signal</keyword>
<dbReference type="EMBL" id="FTNK01000002">
    <property type="protein sequence ID" value="SIQ51083.1"/>
    <property type="molecule type" value="Genomic_DNA"/>
</dbReference>
<evidence type="ECO:0000259" key="2">
    <source>
        <dbReference type="PROSITE" id="PS51272"/>
    </source>
</evidence>
<name>A0ABY1JNX4_9BACL</name>
<feature type="domain" description="SLH" evidence="2">
    <location>
        <begin position="157"/>
        <end position="220"/>
    </location>
</feature>
<gene>
    <name evidence="3" type="ORF">SAMN05421578_102329</name>
</gene>
<proteinExistence type="predicted"/>
<feature type="domain" description="SLH" evidence="2">
    <location>
        <begin position="26"/>
        <end position="89"/>
    </location>
</feature>
<dbReference type="PROSITE" id="PS51272">
    <property type="entry name" value="SLH"/>
    <property type="match status" value="2"/>
</dbReference>
<organism evidence="3 4">
    <name type="scientific">Paenibacillus macquariensis</name>
    <dbReference type="NCBI Taxonomy" id="948756"/>
    <lineage>
        <taxon>Bacteria</taxon>
        <taxon>Bacillati</taxon>
        <taxon>Bacillota</taxon>
        <taxon>Bacilli</taxon>
        <taxon>Bacillales</taxon>
        <taxon>Paenibacillaceae</taxon>
        <taxon>Paenibacillus</taxon>
    </lineage>
</organism>
<evidence type="ECO:0000313" key="3">
    <source>
        <dbReference type="EMBL" id="SIQ51083.1"/>
    </source>
</evidence>
<reference evidence="3 4" key="1">
    <citation type="submission" date="2017-01" db="EMBL/GenBank/DDBJ databases">
        <authorList>
            <person name="Varghese N."/>
            <person name="Submissions S."/>
        </authorList>
    </citation>
    <scope>NUCLEOTIDE SEQUENCE [LARGE SCALE GENOMIC DNA]</scope>
    <source>
        <strain evidence="3 4">ATCC 23464</strain>
    </source>
</reference>
<dbReference type="Proteomes" id="UP000186666">
    <property type="component" value="Unassembled WGS sequence"/>
</dbReference>
<sequence length="220" mass="24367">MKIKTIVTTMTVASILSFSLGGPLFAAAKDFADIDKTVGKEKIVSLHDKGIIEGVTATEFRPELKLSNAQGVQLITKALKLNLEAIDFVKIPLASDLFSNINDNAWFAKAFLNAFYNDIDLPKDINPSKPMTKEQFTFFLMQGVEKAGNLPMINIVPANIADETDITSSYQGAIQRSLTWKINTLNSEDKFNPTSEISRAEAVVMLYNAIEFLNERQAQQ</sequence>
<accession>A0ABY1JNX4</accession>
<evidence type="ECO:0000313" key="4">
    <source>
        <dbReference type="Proteomes" id="UP000186666"/>
    </source>
</evidence>
<keyword evidence="4" id="KW-1185">Reference proteome</keyword>